<evidence type="ECO:0000259" key="4">
    <source>
        <dbReference type="Pfam" id="PF09375"/>
    </source>
</evidence>
<keyword evidence="2 3" id="KW-0732">Signal</keyword>
<dbReference type="InterPro" id="IPR038352">
    <property type="entry name" value="Imelysin_sf"/>
</dbReference>
<feature type="domain" description="Imelysin-like" evidence="4">
    <location>
        <begin position="72"/>
        <end position="405"/>
    </location>
</feature>
<dbReference type="CDD" id="cd14658">
    <property type="entry name" value="Imelysin-like_IrpA"/>
    <property type="match status" value="1"/>
</dbReference>
<dbReference type="EMBL" id="JACRTI010000022">
    <property type="protein sequence ID" value="MBC8602131.1"/>
    <property type="molecule type" value="Genomic_DNA"/>
</dbReference>
<keyword evidence="8" id="KW-1185">Reference proteome</keyword>
<accession>A0A3D8HEP4</accession>
<evidence type="ECO:0000256" key="3">
    <source>
        <dbReference type="SAM" id="SignalP"/>
    </source>
</evidence>
<organism evidence="6 7">
    <name type="scientific">Parabacteroides acidifaciens</name>
    <dbReference type="NCBI Taxonomy" id="2290935"/>
    <lineage>
        <taxon>Bacteria</taxon>
        <taxon>Pseudomonadati</taxon>
        <taxon>Bacteroidota</taxon>
        <taxon>Bacteroidia</taxon>
        <taxon>Bacteroidales</taxon>
        <taxon>Tannerellaceae</taxon>
        <taxon>Parabacteroides</taxon>
    </lineage>
</organism>
<dbReference type="AlphaFoldDB" id="A0A3D8HEP4"/>
<feature type="chain" id="PRO_5017642694" evidence="3">
    <location>
        <begin position="24"/>
        <end position="417"/>
    </location>
</feature>
<dbReference type="Proteomes" id="UP000629596">
    <property type="component" value="Unassembled WGS sequence"/>
</dbReference>
<comment type="caution">
    <text evidence="6">The sequence shown here is derived from an EMBL/GenBank/DDBJ whole genome shotgun (WGS) entry which is preliminary data.</text>
</comment>
<proteinExistence type="predicted"/>
<evidence type="ECO:0000256" key="1">
    <source>
        <dbReference type="ARBA" id="ARBA00004196"/>
    </source>
</evidence>
<sequence>MKKSNFFTLMLMGCSLCFLPACSDNDDPDNGKTEPPVGGWTIKTIDQCPDSGEKLTDAQMDAVVETFVDEVALPTYKTMVDNMNKLQQAVDAFAASPNDNALEEACTEWRNARIYWEQSEAFLFGPADLESFDPSMDSWPLDKNGIDQIIKNGNWDAIEGSVDESETAENPAQNLRGFHTVEYLLFKDGNAKKAADLSANEIIYLQKAVKHLANDGTNLYKAWKDGLGDEDVPTSYAEAMKKHDGTYTLSSANAALELILNGGNGMAAIANEVGESKIGVPVDDYAKDAAAGKFGEDNSGVLGVESWYSWNSLDDYEDNIQSIRNCYYGGHMTTSFGEDDHYTYDEENPGGISKLVKVINPALDSLVMVQIDKTIEAIRAIPAPFRNNLDAPEVTPAREECANLKILLDKVKAKFQD</sequence>
<evidence type="ECO:0000256" key="2">
    <source>
        <dbReference type="ARBA" id="ARBA00022729"/>
    </source>
</evidence>
<evidence type="ECO:0000313" key="5">
    <source>
        <dbReference type="EMBL" id="MBC8602131.1"/>
    </source>
</evidence>
<dbReference type="GO" id="GO:0030313">
    <property type="term" value="C:cell envelope"/>
    <property type="evidence" value="ECO:0007669"/>
    <property type="project" value="UniProtKB-SubCell"/>
</dbReference>
<evidence type="ECO:0000313" key="7">
    <source>
        <dbReference type="Proteomes" id="UP000256321"/>
    </source>
</evidence>
<name>A0A3D8HEP4_9BACT</name>
<comment type="subcellular location">
    <subcellularLocation>
        <location evidence="1">Cell envelope</location>
    </subcellularLocation>
</comment>
<protein>
    <submittedName>
        <fullName evidence="6">Peptidase M75</fullName>
    </submittedName>
</protein>
<dbReference type="Pfam" id="PF09375">
    <property type="entry name" value="Peptidase_M75"/>
    <property type="match status" value="1"/>
</dbReference>
<evidence type="ECO:0000313" key="8">
    <source>
        <dbReference type="Proteomes" id="UP000629596"/>
    </source>
</evidence>
<evidence type="ECO:0000313" key="6">
    <source>
        <dbReference type="EMBL" id="RDU49122.1"/>
    </source>
</evidence>
<reference evidence="5 8" key="2">
    <citation type="submission" date="2020-08" db="EMBL/GenBank/DDBJ databases">
        <title>Genome public.</title>
        <authorList>
            <person name="Liu C."/>
            <person name="Sun Q."/>
        </authorList>
    </citation>
    <scope>NUCLEOTIDE SEQUENCE [LARGE SCALE GENOMIC DNA]</scope>
    <source>
        <strain evidence="5 8">426_9</strain>
    </source>
</reference>
<reference evidence="6 7" key="1">
    <citation type="submission" date="2018-07" db="EMBL/GenBank/DDBJ databases">
        <title>Parabacteroides acidifaciens nov. sp., isolated from human feces.</title>
        <authorList>
            <person name="Wang Y.J."/>
        </authorList>
    </citation>
    <scope>NUCLEOTIDE SEQUENCE [LARGE SCALE GENOMIC DNA]</scope>
    <source>
        <strain evidence="6 7">426-9</strain>
    </source>
</reference>
<dbReference type="RefSeq" id="WP_115499637.1">
    <property type="nucleotide sequence ID" value="NZ_JACRTI010000022.1"/>
</dbReference>
<dbReference type="InterPro" id="IPR034982">
    <property type="entry name" value="Imelysin-like_IrpA"/>
</dbReference>
<gene>
    <name evidence="6" type="ORF">DWU89_10705</name>
    <name evidence="5" type="ORF">H8784_10435</name>
</gene>
<dbReference type="EMBL" id="QREV01000022">
    <property type="protein sequence ID" value="RDU49122.1"/>
    <property type="molecule type" value="Genomic_DNA"/>
</dbReference>
<feature type="signal peptide" evidence="3">
    <location>
        <begin position="1"/>
        <end position="23"/>
    </location>
</feature>
<dbReference type="Gene3D" id="1.20.1420.20">
    <property type="entry name" value="M75 peptidase, HXXE motif"/>
    <property type="match status" value="1"/>
</dbReference>
<dbReference type="Proteomes" id="UP000256321">
    <property type="component" value="Unassembled WGS sequence"/>
</dbReference>
<dbReference type="InterPro" id="IPR018976">
    <property type="entry name" value="Imelysin-like"/>
</dbReference>